<dbReference type="Proteomes" id="UP000008461">
    <property type="component" value="Chromosome"/>
</dbReference>
<organism evidence="2 3">
    <name type="scientific">Haliscomenobacter hydrossis (strain ATCC 27775 / DSM 1100 / LMG 10767 / O)</name>
    <dbReference type="NCBI Taxonomy" id="760192"/>
    <lineage>
        <taxon>Bacteria</taxon>
        <taxon>Pseudomonadati</taxon>
        <taxon>Bacteroidota</taxon>
        <taxon>Saprospiria</taxon>
        <taxon>Saprospirales</taxon>
        <taxon>Haliscomenobacteraceae</taxon>
        <taxon>Haliscomenobacter</taxon>
    </lineage>
</organism>
<dbReference type="RefSeq" id="WP_013763626.1">
    <property type="nucleotide sequence ID" value="NC_015510.1"/>
</dbReference>
<reference evidence="2 3" key="1">
    <citation type="journal article" date="2011" name="Stand. Genomic Sci.">
        <title>Complete genome sequence of Haliscomenobacter hydrossis type strain (O).</title>
        <authorList>
            <consortium name="US DOE Joint Genome Institute (JGI-PGF)"/>
            <person name="Daligault H."/>
            <person name="Lapidus A."/>
            <person name="Zeytun A."/>
            <person name="Nolan M."/>
            <person name="Lucas S."/>
            <person name="Del Rio T.G."/>
            <person name="Tice H."/>
            <person name="Cheng J.F."/>
            <person name="Tapia R."/>
            <person name="Han C."/>
            <person name="Goodwin L."/>
            <person name="Pitluck S."/>
            <person name="Liolios K."/>
            <person name="Pagani I."/>
            <person name="Ivanova N."/>
            <person name="Huntemann M."/>
            <person name="Mavromatis K."/>
            <person name="Mikhailova N."/>
            <person name="Pati A."/>
            <person name="Chen A."/>
            <person name="Palaniappan K."/>
            <person name="Land M."/>
            <person name="Hauser L."/>
            <person name="Brambilla E.M."/>
            <person name="Rohde M."/>
            <person name="Verbarg S."/>
            <person name="Goker M."/>
            <person name="Bristow J."/>
            <person name="Eisen J.A."/>
            <person name="Markowitz V."/>
            <person name="Hugenholtz P."/>
            <person name="Kyrpides N.C."/>
            <person name="Klenk H.P."/>
            <person name="Woyke T."/>
        </authorList>
    </citation>
    <scope>NUCLEOTIDE SEQUENCE [LARGE SCALE GENOMIC DNA]</scope>
    <source>
        <strain evidence="3">ATCC 27775 / DSM 1100 / LMG 10767 / O</strain>
    </source>
</reference>
<dbReference type="InterPro" id="IPR027417">
    <property type="entry name" value="P-loop_NTPase"/>
</dbReference>
<dbReference type="Gene3D" id="3.40.50.300">
    <property type="entry name" value="P-loop containing nucleotide triphosphate hydrolases"/>
    <property type="match status" value="2"/>
</dbReference>
<evidence type="ECO:0000313" key="3">
    <source>
        <dbReference type="Proteomes" id="UP000008461"/>
    </source>
</evidence>
<dbReference type="PANTHER" id="PTHR34301:SF8">
    <property type="entry name" value="ATPASE DOMAIN-CONTAINING PROTEIN"/>
    <property type="match status" value="1"/>
</dbReference>
<accession>F4KSW4</accession>
<dbReference type="AlphaFoldDB" id="F4KSW4"/>
<dbReference type="Pfam" id="PF20703">
    <property type="entry name" value="nSTAND1"/>
    <property type="match status" value="2"/>
</dbReference>
<dbReference type="InterPro" id="IPR049052">
    <property type="entry name" value="nSTAND1"/>
</dbReference>
<reference key="2">
    <citation type="submission" date="2011-04" db="EMBL/GenBank/DDBJ databases">
        <title>Complete sequence of chromosome of Haliscomenobacter hydrossis DSM 1100.</title>
        <authorList>
            <consortium name="US DOE Joint Genome Institute (JGI-PGF)"/>
            <person name="Lucas S."/>
            <person name="Han J."/>
            <person name="Lapidus A."/>
            <person name="Bruce D."/>
            <person name="Goodwin L."/>
            <person name="Pitluck S."/>
            <person name="Peters L."/>
            <person name="Kyrpides N."/>
            <person name="Mavromatis K."/>
            <person name="Ivanova N."/>
            <person name="Ovchinnikova G."/>
            <person name="Pagani I."/>
            <person name="Daligault H."/>
            <person name="Detter J.C."/>
            <person name="Han C."/>
            <person name="Land M."/>
            <person name="Hauser L."/>
            <person name="Markowitz V."/>
            <person name="Cheng J.-F."/>
            <person name="Hugenholtz P."/>
            <person name="Woyke T."/>
            <person name="Wu D."/>
            <person name="Verbarg S."/>
            <person name="Frueling A."/>
            <person name="Brambilla E."/>
            <person name="Klenk H.-P."/>
            <person name="Eisen J.A."/>
        </authorList>
    </citation>
    <scope>NUCLEOTIDE SEQUENCE</scope>
    <source>
        <strain>DSM 1100</strain>
    </source>
</reference>
<evidence type="ECO:0000259" key="1">
    <source>
        <dbReference type="Pfam" id="PF20703"/>
    </source>
</evidence>
<dbReference type="EMBL" id="CP002691">
    <property type="protein sequence ID" value="AEE49071.1"/>
    <property type="molecule type" value="Genomic_DNA"/>
</dbReference>
<keyword evidence="3" id="KW-1185">Reference proteome</keyword>
<proteinExistence type="predicted"/>
<dbReference type="PANTHER" id="PTHR34301">
    <property type="entry name" value="DNA-BINDING PROTEIN-RELATED"/>
    <property type="match status" value="1"/>
</dbReference>
<dbReference type="OrthoDB" id="1090410at2"/>
<feature type="domain" description="Novel STAND NTPase 1" evidence="1">
    <location>
        <begin position="379"/>
        <end position="607"/>
    </location>
</feature>
<name>F4KSW4_HALH1</name>
<dbReference type="eggNOG" id="COG1672">
    <property type="taxonomic scope" value="Bacteria"/>
</dbReference>
<dbReference type="HOGENOM" id="CLU_440604_0_0_10"/>
<dbReference type="KEGG" id="hhy:Halhy_1173"/>
<dbReference type="STRING" id="760192.Halhy_1173"/>
<protein>
    <recommendedName>
        <fullName evidence="1">Novel STAND NTPase 1 domain-containing protein</fullName>
    </recommendedName>
</protein>
<sequence>MTRTPFKFLDAYGKADTEIFFGREEEVESLYQMSFQTNLLLVYGVSGTGKTSLVQCGLAGKFESSDLFDITIRRKNNLNDAFCDELKKHDLESSFEADFTADKMIHSLYLDYLRPIYLIFDQFEELFILGSPQEEAMFVKTIKRLLVAELPCKIIIVIREEYLGHLSGFEKAIPQIFDKRLRVEPMSRANARRVIINTLHSEKIKVTLSDEQVAETIIDKVTEGMGRVQLTYLQVFLDKLYRVAALRGGDKVIFDHELVNEIGRIEDVLRDFLDEQLDVFALEVDTKELGLKWLKLFVSDKGTKIPIKRQDIERAMPELGRLKHFNYLQFFVNHRILRPLDSDQYELIHDSLALKLSQTKTVGIPMPLTVPAKQLPSNPFVNFAAYNPEMAELFFGRDKDIRELFDKVINDTAVRSTLVFGPIGVGKTSLIRAGLMPRVQQLFRTGYLALSRELFELPVFNELFLGPPLKKDPPRFLELFFGEEGKTLNTDERKILTIDQLEEVFIWVTESAQLEFFYRHLAHLIDGHYNCDLVLVIRDEFFANLQDLESFIPGILEEQMRVKHLDRYGAAEVIRRNLHYAKFDVEDEQVMDRILQNVTEGDGKVNLTFLQLYMYKLLST</sequence>
<evidence type="ECO:0000313" key="2">
    <source>
        <dbReference type="EMBL" id="AEE49071.1"/>
    </source>
</evidence>
<feature type="domain" description="Novel STAND NTPase 1" evidence="1">
    <location>
        <begin position="5"/>
        <end position="352"/>
    </location>
</feature>
<dbReference type="SUPFAM" id="SSF52540">
    <property type="entry name" value="P-loop containing nucleoside triphosphate hydrolases"/>
    <property type="match status" value="2"/>
</dbReference>
<gene>
    <name evidence="2" type="ordered locus">Halhy_1173</name>
</gene>